<reference evidence="1 2" key="1">
    <citation type="submission" date="2019-04" db="EMBL/GenBank/DDBJ databases">
        <title>Kribbella sp. NEAU-THZ 27 nov., a novel actinomycete isolated from soil.</title>
        <authorList>
            <person name="Duan L."/>
        </authorList>
    </citation>
    <scope>NUCLEOTIDE SEQUENCE [LARGE SCALE GENOMIC DNA]</scope>
    <source>
        <strain evidence="2">NEAU-THZ27</strain>
    </source>
</reference>
<organism evidence="1 2">
    <name type="scientific">Kribbella jiaozuonensis</name>
    <dbReference type="NCBI Taxonomy" id="2575441"/>
    <lineage>
        <taxon>Bacteria</taxon>
        <taxon>Bacillati</taxon>
        <taxon>Actinomycetota</taxon>
        <taxon>Actinomycetes</taxon>
        <taxon>Propionibacteriales</taxon>
        <taxon>Kribbellaceae</taxon>
        <taxon>Kribbella</taxon>
    </lineage>
</organism>
<dbReference type="EMBL" id="SZPZ01000001">
    <property type="protein sequence ID" value="TKK81576.1"/>
    <property type="molecule type" value="Genomic_DNA"/>
</dbReference>
<dbReference type="InterPro" id="IPR043519">
    <property type="entry name" value="NT_sf"/>
</dbReference>
<gene>
    <name evidence="1" type="ORF">FDA38_01650</name>
</gene>
<protein>
    <submittedName>
        <fullName evidence="1">GrpB family protein</fullName>
    </submittedName>
</protein>
<sequence>MRGSTVGAVIRIDSYDPAWANRFTELGLSLRSALGDVAVRIDHIGSTAVPGLAAKPIIDIQISVSSLEPVEPFRMPLEALGYVYRPDNPERTKRYFREPPGTPRTHIHVRKLGSFSQQFPLLLRDYLRTHPEELPPYETLKRSLAAQHPDDRTAYTNAKLPWFWQTIQRADTWSQATGWEPAPTDA</sequence>
<dbReference type="Gene3D" id="3.30.460.10">
    <property type="entry name" value="Beta Polymerase, domain 2"/>
    <property type="match status" value="1"/>
</dbReference>
<accession>A0A4U3M2T2</accession>
<dbReference type="PANTHER" id="PTHR34822:SF1">
    <property type="entry name" value="GRPB FAMILY PROTEIN"/>
    <property type="match status" value="1"/>
</dbReference>
<comment type="caution">
    <text evidence="1">The sequence shown here is derived from an EMBL/GenBank/DDBJ whole genome shotgun (WGS) entry which is preliminary data.</text>
</comment>
<dbReference type="Proteomes" id="UP000305836">
    <property type="component" value="Unassembled WGS sequence"/>
</dbReference>
<evidence type="ECO:0000313" key="1">
    <source>
        <dbReference type="EMBL" id="TKK81576.1"/>
    </source>
</evidence>
<evidence type="ECO:0000313" key="2">
    <source>
        <dbReference type="Proteomes" id="UP000305836"/>
    </source>
</evidence>
<dbReference type="PANTHER" id="PTHR34822">
    <property type="entry name" value="GRPB DOMAIN PROTEIN (AFU_ORTHOLOGUE AFUA_1G01530)"/>
    <property type="match status" value="1"/>
</dbReference>
<dbReference type="AlphaFoldDB" id="A0A4U3M2T2"/>
<name>A0A4U3M2T2_9ACTN</name>
<proteinExistence type="predicted"/>
<dbReference type="InterPro" id="IPR007344">
    <property type="entry name" value="GrpB/CoaE"/>
</dbReference>
<dbReference type="OrthoDB" id="9799092at2"/>
<keyword evidence="2" id="KW-1185">Reference proteome</keyword>
<dbReference type="SUPFAM" id="SSF81301">
    <property type="entry name" value="Nucleotidyltransferase"/>
    <property type="match status" value="1"/>
</dbReference>
<dbReference type="Pfam" id="PF04229">
    <property type="entry name" value="GrpB"/>
    <property type="match status" value="1"/>
</dbReference>